<feature type="transmembrane region" description="Helical" evidence="1">
    <location>
        <begin position="31"/>
        <end position="49"/>
    </location>
</feature>
<dbReference type="GO" id="GO:0016747">
    <property type="term" value="F:acyltransferase activity, transferring groups other than amino-acyl groups"/>
    <property type="evidence" value="ECO:0007669"/>
    <property type="project" value="InterPro"/>
</dbReference>
<sequence>MRQDLQSLRGLAIIFVFLYHLYPAIFVNGFLGVDIFFVLSGYLMARNLTKKKIEKFTDFTTFYYKRFKRILPLYYLIVLISFILVHYYLGQFWWEINWRYSLASLFLSTNQLLITDSREYFKQFLADEKSPNVFLHLWSLGVEMQFYLIAPFILLALQFLKSDTLKFIAVLLTTVIGLIPFLLLNAHFAFNFMPLRLWQFAAGFCALYWSKINPEEELPEKSKTTDSPKRTLPIGKEDFVTVGVAVLIFCVFPSRLDVQVIRPIVTLTTAFLIVAESKENKLLKLDALVYTGNISYIVYLVHWPVLTFFSIKETFQCNLLVILLTIISSVLFHHLYEKPYLQLNWIQIVSLVSSLIFANALVQYSVREHHFWGRTYSPAVQNLIDANEASQYNWASPNLKDECVTKDMKHPDQNANGYAYCLFLPGNGTLKIMNIGNSYAENLNEPIRDQFHYNYSEFRYLSVVGGFGTYNAPYITDMYRQQVEKYKPDVLFITARFSDDIKLPIKENDEIVQQINDNIKFFEKHVKKIYILGSMPLVRLNFMNHFLQYVINKPEDLEQLNLDQKTADEERKNAVERLNRVKCVKCKIYDLSPAFAENGKYLTFDRNTIMAYIDNSIHITRTGFKLLEPTYAKLAREATDTVEKKGKQFAYYESDSEVSDNEGPEPTCDFACISKRQEHQESELKKQVDWTERFFIENARLVSQMNFGEEIPDKIQELLMEAVVDGNNLQCRMMDVKFLESLI</sequence>
<dbReference type="EMBL" id="CP092624">
    <property type="protein sequence ID" value="UMM32897.1"/>
    <property type="molecule type" value="Genomic_DNA"/>
</dbReference>
<organism evidence="4 5">
    <name type="scientific">Caenorhabditis briggsae</name>
    <dbReference type="NCBI Taxonomy" id="6238"/>
    <lineage>
        <taxon>Eukaryota</taxon>
        <taxon>Metazoa</taxon>
        <taxon>Ecdysozoa</taxon>
        <taxon>Nematoda</taxon>
        <taxon>Chromadorea</taxon>
        <taxon>Rhabditida</taxon>
        <taxon>Rhabditina</taxon>
        <taxon>Rhabditomorpha</taxon>
        <taxon>Rhabditoidea</taxon>
        <taxon>Rhabditidae</taxon>
        <taxon>Peloderinae</taxon>
        <taxon>Caenorhabditis</taxon>
    </lineage>
</organism>
<feature type="transmembrane region" description="Helical" evidence="1">
    <location>
        <begin position="7"/>
        <end position="25"/>
    </location>
</feature>
<proteinExistence type="predicted"/>
<keyword evidence="1" id="KW-1133">Transmembrane helix</keyword>
<accession>A0AAE9F2W8</accession>
<feature type="transmembrane region" description="Helical" evidence="1">
    <location>
        <begin position="287"/>
        <end position="305"/>
    </location>
</feature>
<reference evidence="4 5" key="1">
    <citation type="submission" date="2022-04" db="EMBL/GenBank/DDBJ databases">
        <title>Chromosome-level reference genomes for two strains of Caenorhabditis briggsae: an improved platform for comparative genomics.</title>
        <authorList>
            <person name="Stevens L."/>
            <person name="Andersen E."/>
        </authorList>
    </citation>
    <scope>NUCLEOTIDE SEQUENCE [LARGE SCALE GENOMIC DNA]</scope>
    <source>
        <strain evidence="4">VX34</strain>
        <tissue evidence="4">Whole-organism</tissue>
    </source>
</reference>
<keyword evidence="5" id="KW-1185">Reference proteome</keyword>
<dbReference type="InterPro" id="IPR050879">
    <property type="entry name" value="Acyltransferase_3"/>
</dbReference>
<feature type="domain" description="SGNH" evidence="3">
    <location>
        <begin position="403"/>
        <end position="632"/>
    </location>
</feature>
<dbReference type="PANTHER" id="PTHR23028">
    <property type="entry name" value="ACETYLTRANSFERASE"/>
    <property type="match status" value="1"/>
</dbReference>
<feature type="transmembrane region" description="Helical" evidence="1">
    <location>
        <begin position="317"/>
        <end position="336"/>
    </location>
</feature>
<feature type="transmembrane region" description="Helical" evidence="1">
    <location>
        <begin position="135"/>
        <end position="155"/>
    </location>
</feature>
<evidence type="ECO:0000313" key="4">
    <source>
        <dbReference type="EMBL" id="UMM32897.1"/>
    </source>
</evidence>
<evidence type="ECO:0000259" key="3">
    <source>
        <dbReference type="Pfam" id="PF19040"/>
    </source>
</evidence>
<keyword evidence="1" id="KW-0472">Membrane</keyword>
<feature type="transmembrane region" description="Helical" evidence="1">
    <location>
        <begin position="342"/>
        <end position="362"/>
    </location>
</feature>
<feature type="domain" description="Acyltransferase 3" evidence="2">
    <location>
        <begin position="5"/>
        <end position="331"/>
    </location>
</feature>
<evidence type="ECO:0008006" key="6">
    <source>
        <dbReference type="Google" id="ProtNLM"/>
    </source>
</evidence>
<protein>
    <recommendedName>
        <fullName evidence="6">Acyl_transf_3 domain-containing protein</fullName>
    </recommendedName>
</protein>
<gene>
    <name evidence="4" type="ORF">L5515_006557</name>
</gene>
<dbReference type="Pfam" id="PF19040">
    <property type="entry name" value="SGNH"/>
    <property type="match status" value="1"/>
</dbReference>
<dbReference type="Proteomes" id="UP000829354">
    <property type="component" value="Chromosome V"/>
</dbReference>
<evidence type="ECO:0000259" key="2">
    <source>
        <dbReference type="Pfam" id="PF01757"/>
    </source>
</evidence>
<evidence type="ECO:0000313" key="5">
    <source>
        <dbReference type="Proteomes" id="UP000829354"/>
    </source>
</evidence>
<keyword evidence="1" id="KW-0812">Transmembrane</keyword>
<evidence type="ECO:0000256" key="1">
    <source>
        <dbReference type="SAM" id="Phobius"/>
    </source>
</evidence>
<dbReference type="InterPro" id="IPR002656">
    <property type="entry name" value="Acyl_transf_3_dom"/>
</dbReference>
<name>A0AAE9F2W8_CAEBR</name>
<dbReference type="InterPro" id="IPR043968">
    <property type="entry name" value="SGNH"/>
</dbReference>
<feature type="transmembrane region" description="Helical" evidence="1">
    <location>
        <begin position="167"/>
        <end position="190"/>
    </location>
</feature>
<dbReference type="AlphaFoldDB" id="A0AAE9F2W8"/>
<dbReference type="Pfam" id="PF01757">
    <property type="entry name" value="Acyl_transf_3"/>
    <property type="match status" value="1"/>
</dbReference>
<dbReference type="PANTHER" id="PTHR23028:SF3">
    <property type="entry name" value="ACYL_TRANSF_3 DOMAIN-CONTAINING PROTEIN-RELATED"/>
    <property type="match status" value="1"/>
</dbReference>
<feature type="transmembrane region" description="Helical" evidence="1">
    <location>
        <begin position="70"/>
        <end position="90"/>
    </location>
</feature>